<feature type="chain" id="PRO_5013006848" evidence="1">
    <location>
        <begin position="21"/>
        <end position="370"/>
    </location>
</feature>
<proteinExistence type="predicted"/>
<dbReference type="PANTHER" id="PTHR34044:SF1">
    <property type="entry name" value="NUCLEAR PROTEIN"/>
    <property type="match status" value="1"/>
</dbReference>
<sequence length="370" mass="41883">MNSFTLTWLFVILGQKVSSAFLVAPKHAPTSTTSTFMATWSDSRAVKEYQEFLNSGKQDMDQSADCPSVIITSPSSSDLANALVAMGTGDDLVLTPDQDLPPFDESYPIYITLPPWEIEAFLSNLKESYVAKAEDFIFFSGGLEFGNIEDVLKEKGFCRDSMTQVLISGMRITPSGKVEDLSINLGPDSYGKTKWAGDCASCGKWAGSIAERLERNAVRCPVLFYREWRRRMWERHTFDAVFHLLGVVRSQPTTVEQVATYYSEDVSEMVWEMSQLLRGWKAITLTYGFEERMFGMAEKNGQEQATTLIDEMYPFIWGNQVMLQSKMFSEYLNYAQSEMGYLPGIQLPEMRDEDFQSKMRQGNLRADGVI</sequence>
<reference evidence="2 3" key="1">
    <citation type="journal article" date="2015" name="Plant Cell">
        <title>Oil accumulation by the oleaginous diatom Fistulifera solaris as revealed by the genome and transcriptome.</title>
        <authorList>
            <person name="Tanaka T."/>
            <person name="Maeda Y."/>
            <person name="Veluchamy A."/>
            <person name="Tanaka M."/>
            <person name="Abida H."/>
            <person name="Marechal E."/>
            <person name="Bowler C."/>
            <person name="Muto M."/>
            <person name="Sunaga Y."/>
            <person name="Tanaka M."/>
            <person name="Yoshino T."/>
            <person name="Taniguchi T."/>
            <person name="Fukuda Y."/>
            <person name="Nemoto M."/>
            <person name="Matsumoto M."/>
            <person name="Wong P.S."/>
            <person name="Aburatani S."/>
            <person name="Fujibuchi W."/>
        </authorList>
    </citation>
    <scope>NUCLEOTIDE SEQUENCE [LARGE SCALE GENOMIC DNA]</scope>
    <source>
        <strain evidence="2 3">JPCC DA0580</strain>
    </source>
</reference>
<dbReference type="OrthoDB" id="40417at2759"/>
<evidence type="ECO:0000313" key="3">
    <source>
        <dbReference type="Proteomes" id="UP000198406"/>
    </source>
</evidence>
<organism evidence="2 3">
    <name type="scientific">Fistulifera solaris</name>
    <name type="common">Oleaginous diatom</name>
    <dbReference type="NCBI Taxonomy" id="1519565"/>
    <lineage>
        <taxon>Eukaryota</taxon>
        <taxon>Sar</taxon>
        <taxon>Stramenopiles</taxon>
        <taxon>Ochrophyta</taxon>
        <taxon>Bacillariophyta</taxon>
        <taxon>Bacillariophyceae</taxon>
        <taxon>Bacillariophycidae</taxon>
        <taxon>Naviculales</taxon>
        <taxon>Naviculaceae</taxon>
        <taxon>Fistulifera</taxon>
    </lineage>
</organism>
<dbReference type="AlphaFoldDB" id="A0A1Z5KE82"/>
<keyword evidence="3" id="KW-1185">Reference proteome</keyword>
<dbReference type="InParanoid" id="A0A1Z5KE82"/>
<gene>
    <name evidence="2" type="ORF">FisN_4Lh572</name>
</gene>
<keyword evidence="1" id="KW-0732">Signal</keyword>
<dbReference type="EMBL" id="BDSP01000207">
    <property type="protein sequence ID" value="GAX24435.1"/>
    <property type="molecule type" value="Genomic_DNA"/>
</dbReference>
<evidence type="ECO:0000256" key="1">
    <source>
        <dbReference type="SAM" id="SignalP"/>
    </source>
</evidence>
<dbReference type="PANTHER" id="PTHR34044">
    <property type="entry name" value="NUCLEAR PROTEIN"/>
    <property type="match status" value="1"/>
</dbReference>
<accession>A0A1Z5KE82</accession>
<evidence type="ECO:0000313" key="2">
    <source>
        <dbReference type="EMBL" id="GAX24435.1"/>
    </source>
</evidence>
<comment type="caution">
    <text evidence="2">The sequence shown here is derived from an EMBL/GenBank/DDBJ whole genome shotgun (WGS) entry which is preliminary data.</text>
</comment>
<dbReference type="Proteomes" id="UP000198406">
    <property type="component" value="Unassembled WGS sequence"/>
</dbReference>
<feature type="signal peptide" evidence="1">
    <location>
        <begin position="1"/>
        <end position="20"/>
    </location>
</feature>
<name>A0A1Z5KE82_FISSO</name>
<protein>
    <submittedName>
        <fullName evidence="2">Uncharacterized protein</fullName>
    </submittedName>
</protein>